<gene>
    <name evidence="1" type="ORF">QVN81_09920</name>
    <name evidence="2" type="ORF">QVN84_10665</name>
</gene>
<reference evidence="2" key="2">
    <citation type="submission" date="2023-08" db="EMBL/GenBank/DDBJ databases">
        <title>Identification and characterization of horizontal gene transfer across gut microbiota members of farm animals based on homology search.</title>
        <authorList>
            <person name="Schwarzerova J."/>
            <person name="Nykrynova M."/>
            <person name="Jureckova K."/>
            <person name="Cejkova D."/>
            <person name="Rychlik I."/>
        </authorList>
    </citation>
    <scope>NUCLEOTIDE SEQUENCE</scope>
    <source>
        <strain evidence="2">ET15</strain>
        <strain evidence="1">ET37</strain>
    </source>
</reference>
<name>A0AAW7JY81_9BACT</name>
<evidence type="ECO:0000313" key="3">
    <source>
        <dbReference type="Proteomes" id="UP001167831"/>
    </source>
</evidence>
<sequence>MTKIENAIIDGFRVYVNIAQGRIDRMSELNEGQRSALFAFFEHMT</sequence>
<protein>
    <submittedName>
        <fullName evidence="2">Uncharacterized protein</fullName>
    </submittedName>
</protein>
<dbReference type="Proteomes" id="UP001168478">
    <property type="component" value="Unassembled WGS sequence"/>
</dbReference>
<evidence type="ECO:0000313" key="4">
    <source>
        <dbReference type="Proteomes" id="UP001168478"/>
    </source>
</evidence>
<dbReference type="Proteomes" id="UP001167831">
    <property type="component" value="Unassembled WGS sequence"/>
</dbReference>
<dbReference type="EMBL" id="JAUEIE010000010">
    <property type="protein sequence ID" value="MDN0023335.1"/>
    <property type="molecule type" value="Genomic_DNA"/>
</dbReference>
<organism evidence="2 4">
    <name type="scientific">Leyella lascolaii</name>
    <dbReference type="NCBI Taxonomy" id="1776379"/>
    <lineage>
        <taxon>Bacteria</taxon>
        <taxon>Pseudomonadati</taxon>
        <taxon>Bacteroidota</taxon>
        <taxon>Bacteroidia</taxon>
        <taxon>Bacteroidales</taxon>
        <taxon>Prevotellaceae</taxon>
        <taxon>Leyella</taxon>
    </lineage>
</organism>
<accession>A0AAW7JY81</accession>
<dbReference type="RefSeq" id="WP_289825741.1">
    <property type="nucleotide sequence ID" value="NZ_JAUEIE010000010.1"/>
</dbReference>
<evidence type="ECO:0000313" key="2">
    <source>
        <dbReference type="EMBL" id="MDN0025976.1"/>
    </source>
</evidence>
<dbReference type="EMBL" id="JAUEIF010000010">
    <property type="protein sequence ID" value="MDN0025976.1"/>
    <property type="molecule type" value="Genomic_DNA"/>
</dbReference>
<comment type="caution">
    <text evidence="2">The sequence shown here is derived from an EMBL/GenBank/DDBJ whole genome shotgun (WGS) entry which is preliminary data.</text>
</comment>
<keyword evidence="3" id="KW-1185">Reference proteome</keyword>
<proteinExistence type="predicted"/>
<reference evidence="2" key="1">
    <citation type="submission" date="2023-06" db="EMBL/GenBank/DDBJ databases">
        <authorList>
            <person name="Zeman M."/>
            <person name="Kubasova T."/>
            <person name="Jahodarova E."/>
            <person name="Nykrynova M."/>
            <person name="Rychlik I."/>
        </authorList>
    </citation>
    <scope>NUCLEOTIDE SEQUENCE</scope>
    <source>
        <strain evidence="2">ET15</strain>
        <strain evidence="1">ET37</strain>
    </source>
</reference>
<evidence type="ECO:0000313" key="1">
    <source>
        <dbReference type="EMBL" id="MDN0023335.1"/>
    </source>
</evidence>
<dbReference type="AlphaFoldDB" id="A0AAW7JY81"/>